<evidence type="ECO:0000313" key="2">
    <source>
        <dbReference type="EMBL" id="AAU45771.1"/>
    </source>
</evidence>
<feature type="compositionally biased region" description="Basic residues" evidence="1">
    <location>
        <begin position="205"/>
        <end position="218"/>
    </location>
</feature>
<name>A0A0H2WB81_BURMA</name>
<feature type="region of interest" description="Disordered" evidence="1">
    <location>
        <begin position="1"/>
        <end position="79"/>
    </location>
</feature>
<accession>A0A0H2WB81</accession>
<reference evidence="2 3" key="1">
    <citation type="journal article" date="2004" name="Proc. Natl. Acad. Sci. U.S.A.">
        <title>Structural flexibility in the Burkholderia mallei genome.</title>
        <authorList>
            <person name="Nierman W.C."/>
            <person name="DeShazer D."/>
            <person name="Kim H.S."/>
            <person name="Tettelin H."/>
            <person name="Nelson K.E."/>
            <person name="Feldblyum T."/>
            <person name="Ulrich R.L."/>
            <person name="Ronning C.M."/>
            <person name="Brinkac L.M."/>
            <person name="Daugherty S.C."/>
            <person name="Davidsen T.D."/>
            <person name="Deboy R.T."/>
            <person name="Dimitrov G."/>
            <person name="Dodson R.J."/>
            <person name="Durkin A.S."/>
            <person name="Gwinn M.L."/>
            <person name="Haft D.H."/>
            <person name="Khouri H."/>
            <person name="Kolonay J.F."/>
            <person name="Madupu R."/>
            <person name="Mohammoud Y."/>
            <person name="Nelson W.C."/>
            <person name="Radune D."/>
            <person name="Romero C.M."/>
            <person name="Sarria S."/>
            <person name="Selengut J."/>
            <person name="Shamblin C."/>
            <person name="Sullivan S.A."/>
            <person name="White O."/>
            <person name="Yu Y."/>
            <person name="Zafar N."/>
            <person name="Zhou L."/>
            <person name="Fraser C.M."/>
        </authorList>
    </citation>
    <scope>NUCLEOTIDE SEQUENCE [LARGE SCALE GENOMIC DNA]</scope>
    <source>
        <strain evidence="2 3">ATCC 23344</strain>
    </source>
</reference>
<keyword evidence="3" id="KW-1185">Reference proteome</keyword>
<protein>
    <submittedName>
        <fullName evidence="2">Uncharacterized protein</fullName>
    </submittedName>
</protein>
<evidence type="ECO:0000313" key="3">
    <source>
        <dbReference type="Proteomes" id="UP000006693"/>
    </source>
</evidence>
<dbReference type="KEGG" id="bma:BMAA1591"/>
<organism evidence="2 3">
    <name type="scientific">Burkholderia mallei (strain ATCC 23344)</name>
    <dbReference type="NCBI Taxonomy" id="243160"/>
    <lineage>
        <taxon>Bacteria</taxon>
        <taxon>Pseudomonadati</taxon>
        <taxon>Pseudomonadota</taxon>
        <taxon>Betaproteobacteria</taxon>
        <taxon>Burkholderiales</taxon>
        <taxon>Burkholderiaceae</taxon>
        <taxon>Burkholderia</taxon>
        <taxon>pseudomallei group</taxon>
    </lineage>
</organism>
<sequence length="228" mass="25082">MRDRAPSPSPDGNAPVMSLDAGRAGAASHTANDACRSFAPGRPRAEISPPARRPAGTFLPSAPCERGARAPANAPERHRRLAVFRSDDFDREPRRAMAHAGIRFARRCGGHPVAPPPDMVRRRSIRARRGPCAGAATKPERSRSSDCQKAADYTGHDGREAHGTAQFLAEKRLPRVGRNRGETGARRPFPMRKRIIPHTQTLPRRSAHRRARFQRRQAPRAATKRLAA</sequence>
<dbReference type="HOGENOM" id="CLU_081507_0_0_4"/>
<feature type="region of interest" description="Disordered" evidence="1">
    <location>
        <begin position="128"/>
        <end position="228"/>
    </location>
</feature>
<evidence type="ECO:0000256" key="1">
    <source>
        <dbReference type="SAM" id="MobiDB-lite"/>
    </source>
</evidence>
<gene>
    <name evidence="2" type="ordered locus">BMAA1591</name>
</gene>
<proteinExistence type="predicted"/>
<dbReference type="Proteomes" id="UP000006693">
    <property type="component" value="Chromosome 2"/>
</dbReference>
<feature type="compositionally biased region" description="Basic and acidic residues" evidence="1">
    <location>
        <begin position="169"/>
        <end position="185"/>
    </location>
</feature>
<dbReference type="AlphaFoldDB" id="A0A0H2WB81"/>
<dbReference type="EMBL" id="CP000011">
    <property type="protein sequence ID" value="AAU45771.1"/>
    <property type="molecule type" value="Genomic_DNA"/>
</dbReference>